<dbReference type="Proteomes" id="UP001165395">
    <property type="component" value="Unassembled WGS sequence"/>
</dbReference>
<gene>
    <name evidence="7" type="ORF">LIN78_17075</name>
</gene>
<dbReference type="EMBL" id="JAJBZT010000014">
    <property type="protein sequence ID" value="MCB6185262.1"/>
    <property type="molecule type" value="Genomic_DNA"/>
</dbReference>
<name>A0ABS8DAT1_9NEIS</name>
<protein>
    <submittedName>
        <fullName evidence="7">Lipopolysaccharide assembly protein LapA domain-containing protein</fullName>
    </submittedName>
</protein>
<dbReference type="Pfam" id="PF06305">
    <property type="entry name" value="LapA_dom"/>
    <property type="match status" value="1"/>
</dbReference>
<evidence type="ECO:0000256" key="4">
    <source>
        <dbReference type="ARBA" id="ARBA00023136"/>
    </source>
</evidence>
<reference evidence="7" key="1">
    <citation type="submission" date="2021-10" db="EMBL/GenBank/DDBJ databases">
        <title>The complete genome sequence of Leeia sp. TBRC 13508.</title>
        <authorList>
            <person name="Charoenyingcharoen P."/>
            <person name="Yukphan P."/>
        </authorList>
    </citation>
    <scope>NUCLEOTIDE SEQUENCE</scope>
    <source>
        <strain evidence="7">TBRC 13508</strain>
    </source>
</reference>
<evidence type="ECO:0000313" key="8">
    <source>
        <dbReference type="Proteomes" id="UP001165395"/>
    </source>
</evidence>
<sequence>MQYLLWAVKIIVFLLLFGFAMHNTQPVDLQFFLGYSWRTPLIVLLLLFFVIGALLGLLASFIFVMRVRKELLQLKKELRHKSVVNTELNPPIDGVVDGSLDPSI</sequence>
<feature type="domain" description="Lipopolysaccharide assembly protein A" evidence="6">
    <location>
        <begin position="23"/>
        <end position="80"/>
    </location>
</feature>
<proteinExistence type="predicted"/>
<evidence type="ECO:0000256" key="5">
    <source>
        <dbReference type="SAM" id="Phobius"/>
    </source>
</evidence>
<feature type="transmembrane region" description="Helical" evidence="5">
    <location>
        <begin position="42"/>
        <end position="65"/>
    </location>
</feature>
<evidence type="ECO:0000256" key="2">
    <source>
        <dbReference type="ARBA" id="ARBA00022692"/>
    </source>
</evidence>
<keyword evidence="3 5" id="KW-1133">Transmembrane helix</keyword>
<dbReference type="RefSeq" id="WP_227182094.1">
    <property type="nucleotide sequence ID" value="NZ_JAJBZT010000014.1"/>
</dbReference>
<keyword evidence="2 5" id="KW-0812">Transmembrane</keyword>
<accession>A0ABS8DAT1</accession>
<comment type="caution">
    <text evidence="7">The sequence shown here is derived from an EMBL/GenBank/DDBJ whole genome shotgun (WGS) entry which is preliminary data.</text>
</comment>
<dbReference type="InterPro" id="IPR010445">
    <property type="entry name" value="LapA_dom"/>
</dbReference>
<keyword evidence="1" id="KW-1003">Cell membrane</keyword>
<keyword evidence="4 5" id="KW-0472">Membrane</keyword>
<evidence type="ECO:0000313" key="7">
    <source>
        <dbReference type="EMBL" id="MCB6185262.1"/>
    </source>
</evidence>
<evidence type="ECO:0000256" key="3">
    <source>
        <dbReference type="ARBA" id="ARBA00022989"/>
    </source>
</evidence>
<evidence type="ECO:0000259" key="6">
    <source>
        <dbReference type="Pfam" id="PF06305"/>
    </source>
</evidence>
<evidence type="ECO:0000256" key="1">
    <source>
        <dbReference type="ARBA" id="ARBA00022475"/>
    </source>
</evidence>
<organism evidence="7 8">
    <name type="scientific">Leeia speluncae</name>
    <dbReference type="NCBI Taxonomy" id="2884804"/>
    <lineage>
        <taxon>Bacteria</taxon>
        <taxon>Pseudomonadati</taxon>
        <taxon>Pseudomonadota</taxon>
        <taxon>Betaproteobacteria</taxon>
        <taxon>Neisseriales</taxon>
        <taxon>Leeiaceae</taxon>
        <taxon>Leeia</taxon>
    </lineage>
</organism>
<keyword evidence="8" id="KW-1185">Reference proteome</keyword>